<keyword evidence="1" id="KW-0812">Transmembrane</keyword>
<evidence type="ECO:0000256" key="1">
    <source>
        <dbReference type="SAM" id="Phobius"/>
    </source>
</evidence>
<feature type="transmembrane region" description="Helical" evidence="1">
    <location>
        <begin position="26"/>
        <end position="44"/>
    </location>
</feature>
<dbReference type="RefSeq" id="WP_158665482.1">
    <property type="nucleotide sequence ID" value="NZ_CP026923.1"/>
</dbReference>
<keyword evidence="3" id="KW-1185">Reference proteome</keyword>
<evidence type="ECO:0000313" key="3">
    <source>
        <dbReference type="Proteomes" id="UP000243077"/>
    </source>
</evidence>
<gene>
    <name evidence="2" type="ORF">C3B54_11506</name>
</gene>
<evidence type="ECO:0000313" key="2">
    <source>
        <dbReference type="EMBL" id="AVG23498.1"/>
    </source>
</evidence>
<organism evidence="2 3">
    <name type="scientific">Pontimonas salivibrio</name>
    <dbReference type="NCBI Taxonomy" id="1159327"/>
    <lineage>
        <taxon>Bacteria</taxon>
        <taxon>Bacillati</taxon>
        <taxon>Actinomycetota</taxon>
        <taxon>Actinomycetes</taxon>
        <taxon>Micrococcales</taxon>
        <taxon>Microbacteriaceae</taxon>
        <taxon>Pontimonas</taxon>
    </lineage>
</organism>
<dbReference type="KEGG" id="psai:C3B54_11506"/>
<sequence>MSDPLPEELWPEDDPQPLRSNRRMRILRTVALVGLGLLVLPSLIGTIGQANRSAAYACELARQYYAPNAPGVDARFELLPLSAAGWQCYVPVGANQELLIATLGPIPGVPNLRPVSGT</sequence>
<keyword evidence="1" id="KW-0472">Membrane</keyword>
<protein>
    <submittedName>
        <fullName evidence="2">Uncharacterized protein</fullName>
    </submittedName>
</protein>
<dbReference type="OrthoDB" id="5122659at2"/>
<dbReference type="Proteomes" id="UP000243077">
    <property type="component" value="Chromosome"/>
</dbReference>
<keyword evidence="1" id="KW-1133">Transmembrane helix</keyword>
<reference evidence="2 3" key="1">
    <citation type="submission" date="2018-02" db="EMBL/GenBank/DDBJ databases">
        <title>Complete genome of the streamlined marine actinobacterium Pontimonas salivibrio CL-TW6 adapted to coastal planktonic lifestype.</title>
        <authorList>
            <person name="Cho B.C."/>
            <person name="Hardies S.C."/>
            <person name="Jang G.I."/>
            <person name="Hwang C.Y."/>
        </authorList>
    </citation>
    <scope>NUCLEOTIDE SEQUENCE [LARGE SCALE GENOMIC DNA]</scope>
    <source>
        <strain evidence="2 3">CL-TW6</strain>
    </source>
</reference>
<dbReference type="EMBL" id="CP026923">
    <property type="protein sequence ID" value="AVG23498.1"/>
    <property type="molecule type" value="Genomic_DNA"/>
</dbReference>
<accession>A0A2L2BPC8</accession>
<proteinExistence type="predicted"/>
<name>A0A2L2BPC8_9MICO</name>
<dbReference type="AlphaFoldDB" id="A0A2L2BPC8"/>